<sequence length="282" mass="32017">MDHSMQYPIEPHGTDIINMSYQLRCLEIAAYGSVLRAFRAQADHLSWDQEGIITQLRKELNVSDAEHGELLLKINSDESIKLIREWQIGDTNVQDSFSGYLNASESALYMMGYALQKKRKTSHSSDSIMHLQEPHVQASAKNLPFPLPGGPDVIEIHETKKPDVIEIHETEKLLQELERPVSQGQGFKILKSLVLAHERSLLWALAKLHDVADDDGSPVQMLHHYSNGEVIENMRPMPMNSNFQRQAGGSHSYAPKNYPPKKSSSRKSHRLTHSVKLRTRRI</sequence>
<comment type="subcellular location">
    <subcellularLocation>
        <location evidence="1">Nucleus</location>
    </subcellularLocation>
</comment>
<name>A0A1R3HJ78_9ROSI</name>
<evidence type="ECO:0000313" key="6">
    <source>
        <dbReference type="Proteomes" id="UP000187203"/>
    </source>
</evidence>
<dbReference type="OrthoDB" id="1737049at2759"/>
<dbReference type="PANTHER" id="PTHR33432">
    <property type="entry name" value="PROTEIN EMSY-LIKE 4"/>
    <property type="match status" value="1"/>
</dbReference>
<dbReference type="EMBL" id="AWUE01020008">
    <property type="protein sequence ID" value="OMO70314.1"/>
    <property type="molecule type" value="Genomic_DNA"/>
</dbReference>
<feature type="compositionally biased region" description="Polar residues" evidence="3">
    <location>
        <begin position="239"/>
        <end position="249"/>
    </location>
</feature>
<keyword evidence="2" id="KW-0539">Nucleus</keyword>
<dbReference type="SMART" id="SM01191">
    <property type="entry name" value="ENT"/>
    <property type="match status" value="1"/>
</dbReference>
<feature type="domain" description="ENT" evidence="4">
    <location>
        <begin position="19"/>
        <end position="107"/>
    </location>
</feature>
<reference evidence="6" key="1">
    <citation type="submission" date="2013-09" db="EMBL/GenBank/DDBJ databases">
        <title>Corchorus olitorius genome sequencing.</title>
        <authorList>
            <person name="Alam M."/>
            <person name="Haque M.S."/>
            <person name="Islam M.S."/>
            <person name="Emdad E.M."/>
            <person name="Islam M.M."/>
            <person name="Ahmed B."/>
            <person name="Halim A."/>
            <person name="Hossen Q.M.M."/>
            <person name="Hossain M.Z."/>
            <person name="Ahmed R."/>
            <person name="Khan M.M."/>
            <person name="Islam R."/>
            <person name="Rashid M.M."/>
            <person name="Khan S.A."/>
            <person name="Rahman M.S."/>
            <person name="Alam M."/>
            <person name="Yahiya A.S."/>
            <person name="Khan M.S."/>
            <person name="Azam M.S."/>
            <person name="Haque T."/>
            <person name="Lashkar M.Z.H."/>
            <person name="Akhand A.I."/>
            <person name="Morshed G."/>
            <person name="Roy S."/>
            <person name="Uddin K.S."/>
            <person name="Rabeya T."/>
            <person name="Hossain A.S."/>
            <person name="Chowdhury A."/>
            <person name="Snigdha A.R."/>
            <person name="Mortoza M.S."/>
            <person name="Matin S.A."/>
            <person name="Hoque S.M.E."/>
            <person name="Islam M.K."/>
            <person name="Roy D.K."/>
            <person name="Haider R."/>
            <person name="Moosa M.M."/>
            <person name="Elias S.M."/>
            <person name="Hasan A.M."/>
            <person name="Jahan S."/>
            <person name="Shafiuddin M."/>
            <person name="Mahmood N."/>
            <person name="Shommy N.S."/>
        </authorList>
    </citation>
    <scope>NUCLEOTIDE SEQUENCE [LARGE SCALE GENOMIC DNA]</scope>
    <source>
        <strain evidence="6">cv. O-4</strain>
    </source>
</reference>
<dbReference type="PANTHER" id="PTHR33432:SF22">
    <property type="entry name" value="OS10G0436850 PROTEIN"/>
    <property type="match status" value="1"/>
</dbReference>
<organism evidence="5 6">
    <name type="scientific">Corchorus olitorius</name>
    <dbReference type="NCBI Taxonomy" id="93759"/>
    <lineage>
        <taxon>Eukaryota</taxon>
        <taxon>Viridiplantae</taxon>
        <taxon>Streptophyta</taxon>
        <taxon>Embryophyta</taxon>
        <taxon>Tracheophyta</taxon>
        <taxon>Spermatophyta</taxon>
        <taxon>Magnoliopsida</taxon>
        <taxon>eudicotyledons</taxon>
        <taxon>Gunneridae</taxon>
        <taxon>Pentapetalae</taxon>
        <taxon>rosids</taxon>
        <taxon>malvids</taxon>
        <taxon>Malvales</taxon>
        <taxon>Malvaceae</taxon>
        <taxon>Grewioideae</taxon>
        <taxon>Apeibeae</taxon>
        <taxon>Corchorus</taxon>
    </lineage>
</organism>
<evidence type="ECO:0000313" key="5">
    <source>
        <dbReference type="EMBL" id="OMO70314.1"/>
    </source>
</evidence>
<dbReference type="GO" id="GO:0050832">
    <property type="term" value="P:defense response to fungus"/>
    <property type="evidence" value="ECO:0007669"/>
    <property type="project" value="InterPro"/>
</dbReference>
<dbReference type="GO" id="GO:0005634">
    <property type="term" value="C:nucleus"/>
    <property type="evidence" value="ECO:0007669"/>
    <property type="project" value="UniProtKB-SubCell"/>
</dbReference>
<gene>
    <name evidence="5" type="ORF">COLO4_28643</name>
</gene>
<evidence type="ECO:0000259" key="4">
    <source>
        <dbReference type="PROSITE" id="PS51138"/>
    </source>
</evidence>
<evidence type="ECO:0000256" key="1">
    <source>
        <dbReference type="ARBA" id="ARBA00004123"/>
    </source>
</evidence>
<dbReference type="Proteomes" id="UP000187203">
    <property type="component" value="Unassembled WGS sequence"/>
</dbReference>
<keyword evidence="6" id="KW-1185">Reference proteome</keyword>
<accession>A0A1R3HJ78</accession>
<dbReference type="InterPro" id="IPR005491">
    <property type="entry name" value="ENT_dom"/>
</dbReference>
<dbReference type="PROSITE" id="PS51138">
    <property type="entry name" value="ENT"/>
    <property type="match status" value="1"/>
</dbReference>
<protein>
    <recommendedName>
        <fullName evidence="4">ENT domain-containing protein</fullName>
    </recommendedName>
</protein>
<dbReference type="SUPFAM" id="SSF158639">
    <property type="entry name" value="ENT-like"/>
    <property type="match status" value="1"/>
</dbReference>
<dbReference type="Gene3D" id="1.10.1240.40">
    <property type="entry name" value="ENT domain"/>
    <property type="match status" value="1"/>
</dbReference>
<dbReference type="STRING" id="93759.A0A1R3HJ78"/>
<proteinExistence type="predicted"/>
<feature type="compositionally biased region" description="Basic residues" evidence="3">
    <location>
        <begin position="263"/>
        <end position="282"/>
    </location>
</feature>
<evidence type="ECO:0000256" key="3">
    <source>
        <dbReference type="SAM" id="MobiDB-lite"/>
    </source>
</evidence>
<dbReference type="InterPro" id="IPR033485">
    <property type="entry name" value="EMSY-LIKE_plant"/>
</dbReference>
<dbReference type="AlphaFoldDB" id="A0A1R3HJ78"/>
<evidence type="ECO:0000256" key="2">
    <source>
        <dbReference type="ARBA" id="ARBA00023242"/>
    </source>
</evidence>
<feature type="region of interest" description="Disordered" evidence="3">
    <location>
        <begin position="239"/>
        <end position="282"/>
    </location>
</feature>
<dbReference type="Pfam" id="PF03735">
    <property type="entry name" value="ENT"/>
    <property type="match status" value="1"/>
</dbReference>
<comment type="caution">
    <text evidence="5">The sequence shown here is derived from an EMBL/GenBank/DDBJ whole genome shotgun (WGS) entry which is preliminary data.</text>
</comment>
<dbReference type="InterPro" id="IPR036142">
    <property type="entry name" value="ENT_dom-like_sf"/>
</dbReference>